<dbReference type="InParanoid" id="A0A0C2SLC7"/>
<protein>
    <submittedName>
        <fullName evidence="2">Uncharacterized protein</fullName>
    </submittedName>
</protein>
<feature type="region of interest" description="Disordered" evidence="1">
    <location>
        <begin position="1"/>
        <end position="55"/>
    </location>
</feature>
<proteinExistence type="predicted"/>
<dbReference type="AlphaFoldDB" id="A0A0C2SLC7"/>
<dbReference type="HOGENOM" id="CLU_1758346_0_0_1"/>
<organism evidence="2 3">
    <name type="scientific">Amanita muscaria (strain Koide BX008)</name>
    <dbReference type="NCBI Taxonomy" id="946122"/>
    <lineage>
        <taxon>Eukaryota</taxon>
        <taxon>Fungi</taxon>
        <taxon>Dikarya</taxon>
        <taxon>Basidiomycota</taxon>
        <taxon>Agaricomycotina</taxon>
        <taxon>Agaricomycetes</taxon>
        <taxon>Agaricomycetidae</taxon>
        <taxon>Agaricales</taxon>
        <taxon>Pluteineae</taxon>
        <taxon>Amanitaceae</taxon>
        <taxon>Amanita</taxon>
    </lineage>
</organism>
<reference evidence="2 3" key="1">
    <citation type="submission" date="2014-04" db="EMBL/GenBank/DDBJ databases">
        <title>Evolutionary Origins and Diversification of the Mycorrhizal Mutualists.</title>
        <authorList>
            <consortium name="DOE Joint Genome Institute"/>
            <consortium name="Mycorrhizal Genomics Consortium"/>
            <person name="Kohler A."/>
            <person name="Kuo A."/>
            <person name="Nagy L.G."/>
            <person name="Floudas D."/>
            <person name="Copeland A."/>
            <person name="Barry K.W."/>
            <person name="Cichocki N."/>
            <person name="Veneault-Fourrey C."/>
            <person name="LaButti K."/>
            <person name="Lindquist E.A."/>
            <person name="Lipzen A."/>
            <person name="Lundell T."/>
            <person name="Morin E."/>
            <person name="Murat C."/>
            <person name="Riley R."/>
            <person name="Ohm R."/>
            <person name="Sun H."/>
            <person name="Tunlid A."/>
            <person name="Henrissat B."/>
            <person name="Grigoriev I.V."/>
            <person name="Hibbett D.S."/>
            <person name="Martin F."/>
        </authorList>
    </citation>
    <scope>NUCLEOTIDE SEQUENCE [LARGE SCALE GENOMIC DNA]</scope>
    <source>
        <strain evidence="2 3">Koide BX008</strain>
    </source>
</reference>
<name>A0A0C2SLC7_AMAMK</name>
<evidence type="ECO:0000313" key="3">
    <source>
        <dbReference type="Proteomes" id="UP000054549"/>
    </source>
</evidence>
<dbReference type="EMBL" id="KN818654">
    <property type="protein sequence ID" value="KIL54709.1"/>
    <property type="molecule type" value="Genomic_DNA"/>
</dbReference>
<feature type="compositionally biased region" description="Polar residues" evidence="1">
    <location>
        <begin position="40"/>
        <end position="55"/>
    </location>
</feature>
<accession>A0A0C2SLC7</accession>
<evidence type="ECO:0000313" key="2">
    <source>
        <dbReference type="EMBL" id="KIL54709.1"/>
    </source>
</evidence>
<sequence length="148" mass="16893">MSAQQMEGSYRRPGPQGRPNYVNTQPKPPAAYANTRPDLNYTNATPSYSNYPSNEPTASYYDIQVGFSHSLSAYGFENNGNKDNELILIGNATHEKLMASCNSAYMRIHEERNSIASVLKFIPTRNDDLQKDLLREQVTREVEERHYR</sequence>
<dbReference type="Proteomes" id="UP000054549">
    <property type="component" value="Unassembled WGS sequence"/>
</dbReference>
<gene>
    <name evidence="2" type="ORF">M378DRAFT_182440</name>
</gene>
<keyword evidence="3" id="KW-1185">Reference proteome</keyword>
<evidence type="ECO:0000256" key="1">
    <source>
        <dbReference type="SAM" id="MobiDB-lite"/>
    </source>
</evidence>